<dbReference type="RefSeq" id="WP_364459421.1">
    <property type="nucleotide sequence ID" value="NZ_JBFARM010000013.1"/>
</dbReference>
<proteinExistence type="predicted"/>
<name>A0ABV3HFC3_9ACTN</name>
<comment type="caution">
    <text evidence="1">The sequence shown here is derived from an EMBL/GenBank/DDBJ whole genome shotgun (WGS) entry which is preliminary data.</text>
</comment>
<dbReference type="Proteomes" id="UP001552427">
    <property type="component" value="Unassembled WGS sequence"/>
</dbReference>
<accession>A0ABV3HFC3</accession>
<organism evidence="1 2">
    <name type="scientific">Nonomuraea bangladeshensis</name>
    <dbReference type="NCBI Taxonomy" id="404385"/>
    <lineage>
        <taxon>Bacteria</taxon>
        <taxon>Bacillati</taxon>
        <taxon>Actinomycetota</taxon>
        <taxon>Actinomycetes</taxon>
        <taxon>Streptosporangiales</taxon>
        <taxon>Streptosporangiaceae</taxon>
        <taxon>Nonomuraea</taxon>
    </lineage>
</organism>
<keyword evidence="2" id="KW-1185">Reference proteome</keyword>
<gene>
    <name evidence="1" type="ORF">AB0K40_37525</name>
</gene>
<dbReference type="EMBL" id="JBFARM010000013">
    <property type="protein sequence ID" value="MEV4291241.1"/>
    <property type="molecule type" value="Genomic_DNA"/>
</dbReference>
<sequence>MIACMYIAAPRPGEALGYGKDVTIDDRFSCATARAVQAWQKPTCLPQWP</sequence>
<evidence type="ECO:0000313" key="2">
    <source>
        <dbReference type="Proteomes" id="UP001552427"/>
    </source>
</evidence>
<protein>
    <submittedName>
        <fullName evidence="1">Uncharacterized protein</fullName>
    </submittedName>
</protein>
<evidence type="ECO:0000313" key="1">
    <source>
        <dbReference type="EMBL" id="MEV4291241.1"/>
    </source>
</evidence>
<reference evidence="1 2" key="1">
    <citation type="submission" date="2024-06" db="EMBL/GenBank/DDBJ databases">
        <title>The Natural Products Discovery Center: Release of the First 8490 Sequenced Strains for Exploring Actinobacteria Biosynthetic Diversity.</title>
        <authorList>
            <person name="Kalkreuter E."/>
            <person name="Kautsar S.A."/>
            <person name="Yang D."/>
            <person name="Bader C.D."/>
            <person name="Teijaro C.N."/>
            <person name="Fluegel L."/>
            <person name="Davis C.M."/>
            <person name="Simpson J.R."/>
            <person name="Lauterbach L."/>
            <person name="Steele A.D."/>
            <person name="Gui C."/>
            <person name="Meng S."/>
            <person name="Li G."/>
            <person name="Viehrig K."/>
            <person name="Ye F."/>
            <person name="Su P."/>
            <person name="Kiefer A.F."/>
            <person name="Nichols A."/>
            <person name="Cepeda A.J."/>
            <person name="Yan W."/>
            <person name="Fan B."/>
            <person name="Jiang Y."/>
            <person name="Adhikari A."/>
            <person name="Zheng C.-J."/>
            <person name="Schuster L."/>
            <person name="Cowan T.M."/>
            <person name="Smanski M.J."/>
            <person name="Chevrette M.G."/>
            <person name="De Carvalho L.P.S."/>
            <person name="Shen B."/>
        </authorList>
    </citation>
    <scope>NUCLEOTIDE SEQUENCE [LARGE SCALE GENOMIC DNA]</scope>
    <source>
        <strain evidence="1 2">NPDC049574</strain>
    </source>
</reference>